<dbReference type="InterPro" id="IPR031986">
    <property type="entry name" value="GD_N"/>
</dbReference>
<dbReference type="PROSITE" id="PS00134">
    <property type="entry name" value="TRYPSIN_HIS"/>
    <property type="match status" value="1"/>
</dbReference>
<feature type="signal peptide" evidence="10">
    <location>
        <begin position="1"/>
        <end position="15"/>
    </location>
</feature>
<dbReference type="InterPro" id="IPR001314">
    <property type="entry name" value="Peptidase_S1A"/>
</dbReference>
<gene>
    <name evidence="12" type="ORF">CALMAC_LOCUS5754</name>
</gene>
<dbReference type="InterPro" id="IPR043504">
    <property type="entry name" value="Peptidase_S1_PA_chymotrypsin"/>
</dbReference>
<dbReference type="InterPro" id="IPR051333">
    <property type="entry name" value="CLIP_Serine_Protease"/>
</dbReference>
<evidence type="ECO:0000256" key="5">
    <source>
        <dbReference type="ARBA" id="ARBA00022801"/>
    </source>
</evidence>
<feature type="compositionally biased region" description="Basic and acidic residues" evidence="9">
    <location>
        <begin position="304"/>
        <end position="314"/>
    </location>
</feature>
<accession>A0A653C2R0</accession>
<evidence type="ECO:0000256" key="7">
    <source>
        <dbReference type="ARBA" id="ARBA00023145"/>
    </source>
</evidence>
<feature type="region of interest" description="Disordered" evidence="9">
    <location>
        <begin position="145"/>
        <end position="366"/>
    </location>
</feature>
<sequence length="637" mass="71268">MLFLFLLFVLRIVESQKTSPCPSTFSYREKSETSSIPRDVWAGEITLRTVEDLAGVFINVILDKPSESLGSFFGEVTTSDNREYVITNTKYNLEAGPAVIVEIFVKYDTNEEVPGVKIIRLNGKTICSTKVHEVYLRPTLPTLHISQSKNSSSRPGDVYEEPPRHEDENRPQPSHRPGEGLSLQRPSGGPRPIEGVYSYGTQPSAFIISHAPSHRPSSHSDDREHTTERHTTSRITTERYNNDNEYNSDRRTTGVHSSYDQGYSTESHTSSRRTTERNNGDNEYSNIRTTERYNSNESNGYQPSRDERTTERNNPRTTRRTTTKTPNHSIGNALETPDDSDSDFFIGDFGNYRPTQNRPRPTQQSASSYTCGTVAARPSPLISSGQGTIPGQWPWHAALYHSKGLQLVYTCGGTLISQQHIVTAAHCVAKPRSTKPVDTNNLIIYLGKYDLISFGTDVQARDVSDISIHPSYNYSNFFNDIAVLKLSQPAQITNLVRPCCLWEDSVNMEAIINKEGTVVGWGFDQNKKLSNKLMQAQMPVVSSVTCIYSNREFFSQFTFENNFCAGFRNGTSVCNGDSGGGMVFPKRESSSQNTVWQLRGIVSVGVALQGSGTCDTSHYVVFTDVAKYTHWIRQMLV</sequence>
<evidence type="ECO:0000256" key="1">
    <source>
        <dbReference type="ARBA" id="ARBA00004613"/>
    </source>
</evidence>
<dbReference type="PANTHER" id="PTHR24260">
    <property type="match status" value="1"/>
</dbReference>
<evidence type="ECO:0000256" key="9">
    <source>
        <dbReference type="SAM" id="MobiDB-lite"/>
    </source>
</evidence>
<dbReference type="Gene3D" id="2.40.10.10">
    <property type="entry name" value="Trypsin-like serine proteases"/>
    <property type="match status" value="1"/>
</dbReference>
<dbReference type="InterPro" id="IPR001254">
    <property type="entry name" value="Trypsin_dom"/>
</dbReference>
<feature type="compositionally biased region" description="Polar residues" evidence="9">
    <location>
        <begin position="254"/>
        <end position="263"/>
    </location>
</feature>
<keyword evidence="3" id="KW-0645">Protease</keyword>
<dbReference type="SUPFAM" id="SSF50494">
    <property type="entry name" value="Trypsin-like serine proteases"/>
    <property type="match status" value="1"/>
</dbReference>
<dbReference type="Proteomes" id="UP000410492">
    <property type="component" value="Unassembled WGS sequence"/>
</dbReference>
<keyword evidence="7" id="KW-0865">Zymogen</keyword>
<feature type="compositionally biased region" description="Basic and acidic residues" evidence="9">
    <location>
        <begin position="218"/>
        <end position="252"/>
    </location>
</feature>
<dbReference type="SMART" id="SM00020">
    <property type="entry name" value="Tryp_SPc"/>
    <property type="match status" value="1"/>
</dbReference>
<keyword evidence="6" id="KW-0720">Serine protease</keyword>
<dbReference type="Pfam" id="PF16030">
    <property type="entry name" value="GD_N"/>
    <property type="match status" value="1"/>
</dbReference>
<evidence type="ECO:0000256" key="3">
    <source>
        <dbReference type="ARBA" id="ARBA00022670"/>
    </source>
</evidence>
<comment type="subcellular location">
    <subcellularLocation>
        <location evidence="1">Secreted</location>
    </subcellularLocation>
</comment>
<evidence type="ECO:0000313" key="12">
    <source>
        <dbReference type="EMBL" id="VEN42170.1"/>
    </source>
</evidence>
<protein>
    <recommendedName>
        <fullName evidence="11">Peptidase S1 domain-containing protein</fullName>
    </recommendedName>
</protein>
<proteinExistence type="predicted"/>
<evidence type="ECO:0000313" key="13">
    <source>
        <dbReference type="Proteomes" id="UP000410492"/>
    </source>
</evidence>
<dbReference type="OrthoDB" id="6147874at2759"/>
<reference evidence="12 13" key="1">
    <citation type="submission" date="2019-01" db="EMBL/GenBank/DDBJ databases">
        <authorList>
            <person name="Sayadi A."/>
        </authorList>
    </citation>
    <scope>NUCLEOTIDE SEQUENCE [LARGE SCALE GENOMIC DNA]</scope>
</reference>
<feature type="compositionally biased region" description="Basic and acidic residues" evidence="9">
    <location>
        <begin position="161"/>
        <end position="170"/>
    </location>
</feature>
<dbReference type="InterPro" id="IPR009003">
    <property type="entry name" value="Peptidase_S1_PA"/>
</dbReference>
<feature type="chain" id="PRO_5024942423" description="Peptidase S1 domain-containing protein" evidence="10">
    <location>
        <begin position="16"/>
        <end position="637"/>
    </location>
</feature>
<dbReference type="PROSITE" id="PS50240">
    <property type="entry name" value="TRYPSIN_DOM"/>
    <property type="match status" value="1"/>
</dbReference>
<dbReference type="PRINTS" id="PR00722">
    <property type="entry name" value="CHYMOTRYPSIN"/>
</dbReference>
<keyword evidence="8" id="KW-1015">Disulfide bond</keyword>
<dbReference type="GO" id="GO:0005576">
    <property type="term" value="C:extracellular region"/>
    <property type="evidence" value="ECO:0007669"/>
    <property type="project" value="UniProtKB-SubCell"/>
</dbReference>
<dbReference type="AlphaFoldDB" id="A0A653C2R0"/>
<evidence type="ECO:0000256" key="8">
    <source>
        <dbReference type="ARBA" id="ARBA00023157"/>
    </source>
</evidence>
<evidence type="ECO:0000256" key="4">
    <source>
        <dbReference type="ARBA" id="ARBA00022729"/>
    </source>
</evidence>
<dbReference type="InterPro" id="IPR018114">
    <property type="entry name" value="TRYPSIN_HIS"/>
</dbReference>
<dbReference type="CDD" id="cd00190">
    <property type="entry name" value="Tryp_SPc"/>
    <property type="match status" value="1"/>
</dbReference>
<keyword evidence="13" id="KW-1185">Reference proteome</keyword>
<feature type="compositionally biased region" description="Polar residues" evidence="9">
    <location>
        <begin position="145"/>
        <end position="154"/>
    </location>
</feature>
<evidence type="ECO:0000259" key="11">
    <source>
        <dbReference type="PROSITE" id="PS50240"/>
    </source>
</evidence>
<dbReference type="Pfam" id="PF00089">
    <property type="entry name" value="Trypsin"/>
    <property type="match status" value="1"/>
</dbReference>
<evidence type="ECO:0000256" key="10">
    <source>
        <dbReference type="SAM" id="SignalP"/>
    </source>
</evidence>
<feature type="compositionally biased region" description="Polar residues" evidence="9">
    <location>
        <begin position="281"/>
        <end position="302"/>
    </location>
</feature>
<dbReference type="PANTHER" id="PTHR24260:SF143">
    <property type="entry name" value="SERINE PROTEASE GD-LIKE PROTEIN"/>
    <property type="match status" value="1"/>
</dbReference>
<feature type="domain" description="Peptidase S1" evidence="11">
    <location>
        <begin position="382"/>
        <end position="637"/>
    </location>
</feature>
<keyword evidence="4 10" id="KW-0732">Signal</keyword>
<dbReference type="EMBL" id="CAACVG010006856">
    <property type="protein sequence ID" value="VEN42170.1"/>
    <property type="molecule type" value="Genomic_DNA"/>
</dbReference>
<feature type="compositionally biased region" description="Polar residues" evidence="9">
    <location>
        <begin position="353"/>
        <end position="366"/>
    </location>
</feature>
<evidence type="ECO:0000256" key="6">
    <source>
        <dbReference type="ARBA" id="ARBA00022825"/>
    </source>
</evidence>
<evidence type="ECO:0000256" key="2">
    <source>
        <dbReference type="ARBA" id="ARBA00022525"/>
    </source>
</evidence>
<dbReference type="FunFam" id="2.40.10.10:FF:000146">
    <property type="entry name" value="Serine protease 53"/>
    <property type="match status" value="1"/>
</dbReference>
<keyword evidence="2" id="KW-0964">Secreted</keyword>
<dbReference type="GO" id="GO:0004252">
    <property type="term" value="F:serine-type endopeptidase activity"/>
    <property type="evidence" value="ECO:0007669"/>
    <property type="project" value="InterPro"/>
</dbReference>
<dbReference type="GO" id="GO:0006508">
    <property type="term" value="P:proteolysis"/>
    <property type="evidence" value="ECO:0007669"/>
    <property type="project" value="UniProtKB-KW"/>
</dbReference>
<keyword evidence="5" id="KW-0378">Hydrolase</keyword>
<name>A0A653C2R0_CALMS</name>
<organism evidence="12 13">
    <name type="scientific">Callosobruchus maculatus</name>
    <name type="common">Southern cowpea weevil</name>
    <name type="synonym">Pulse bruchid</name>
    <dbReference type="NCBI Taxonomy" id="64391"/>
    <lineage>
        <taxon>Eukaryota</taxon>
        <taxon>Metazoa</taxon>
        <taxon>Ecdysozoa</taxon>
        <taxon>Arthropoda</taxon>
        <taxon>Hexapoda</taxon>
        <taxon>Insecta</taxon>
        <taxon>Pterygota</taxon>
        <taxon>Neoptera</taxon>
        <taxon>Endopterygota</taxon>
        <taxon>Coleoptera</taxon>
        <taxon>Polyphaga</taxon>
        <taxon>Cucujiformia</taxon>
        <taxon>Chrysomeloidea</taxon>
        <taxon>Chrysomelidae</taxon>
        <taxon>Bruchinae</taxon>
        <taxon>Bruchini</taxon>
        <taxon>Callosobruchus</taxon>
    </lineage>
</organism>